<accession>A0AA38CWS0</accession>
<gene>
    <name evidence="2" type="ORF">KI387_009143</name>
</gene>
<sequence length="71" mass="7796">EPHDEEMKDNEDGSKETKEEMGKPSESPHSTHEGEGPTIDSNTRVPKGKKEKKGKVGKDNVTPAMGYVEDT</sequence>
<dbReference type="EMBL" id="JAHRHJ020000008">
    <property type="protein sequence ID" value="KAH9304739.1"/>
    <property type="molecule type" value="Genomic_DNA"/>
</dbReference>
<organism evidence="2 3">
    <name type="scientific">Taxus chinensis</name>
    <name type="common">Chinese yew</name>
    <name type="synonym">Taxus wallichiana var. chinensis</name>
    <dbReference type="NCBI Taxonomy" id="29808"/>
    <lineage>
        <taxon>Eukaryota</taxon>
        <taxon>Viridiplantae</taxon>
        <taxon>Streptophyta</taxon>
        <taxon>Embryophyta</taxon>
        <taxon>Tracheophyta</taxon>
        <taxon>Spermatophyta</taxon>
        <taxon>Pinopsida</taxon>
        <taxon>Pinidae</taxon>
        <taxon>Conifers II</taxon>
        <taxon>Cupressales</taxon>
        <taxon>Taxaceae</taxon>
        <taxon>Taxus</taxon>
    </lineage>
</organism>
<dbReference type="Proteomes" id="UP000824469">
    <property type="component" value="Unassembled WGS sequence"/>
</dbReference>
<protein>
    <submittedName>
        <fullName evidence="2">Uncharacterized protein</fullName>
    </submittedName>
</protein>
<feature type="region of interest" description="Disordered" evidence="1">
    <location>
        <begin position="1"/>
        <end position="71"/>
    </location>
</feature>
<feature type="non-terminal residue" evidence="2">
    <location>
        <position position="71"/>
    </location>
</feature>
<dbReference type="AlphaFoldDB" id="A0AA38CWS0"/>
<keyword evidence="3" id="KW-1185">Reference proteome</keyword>
<name>A0AA38CWS0_TAXCH</name>
<comment type="caution">
    <text evidence="2">The sequence shown here is derived from an EMBL/GenBank/DDBJ whole genome shotgun (WGS) entry which is preliminary data.</text>
</comment>
<evidence type="ECO:0000313" key="3">
    <source>
        <dbReference type="Proteomes" id="UP000824469"/>
    </source>
</evidence>
<proteinExistence type="predicted"/>
<feature type="compositionally biased region" description="Basic residues" evidence="1">
    <location>
        <begin position="46"/>
        <end position="55"/>
    </location>
</feature>
<evidence type="ECO:0000256" key="1">
    <source>
        <dbReference type="SAM" id="MobiDB-lite"/>
    </source>
</evidence>
<evidence type="ECO:0000313" key="2">
    <source>
        <dbReference type="EMBL" id="KAH9304739.1"/>
    </source>
</evidence>
<feature type="non-terminal residue" evidence="2">
    <location>
        <position position="1"/>
    </location>
</feature>
<feature type="compositionally biased region" description="Basic and acidic residues" evidence="1">
    <location>
        <begin position="1"/>
        <end position="23"/>
    </location>
</feature>
<reference evidence="2 3" key="1">
    <citation type="journal article" date="2021" name="Nat. Plants">
        <title>The Taxus genome provides insights into paclitaxel biosynthesis.</title>
        <authorList>
            <person name="Xiong X."/>
            <person name="Gou J."/>
            <person name="Liao Q."/>
            <person name="Li Y."/>
            <person name="Zhou Q."/>
            <person name="Bi G."/>
            <person name="Li C."/>
            <person name="Du R."/>
            <person name="Wang X."/>
            <person name="Sun T."/>
            <person name="Guo L."/>
            <person name="Liang H."/>
            <person name="Lu P."/>
            <person name="Wu Y."/>
            <person name="Zhang Z."/>
            <person name="Ro D.K."/>
            <person name="Shang Y."/>
            <person name="Huang S."/>
            <person name="Yan J."/>
        </authorList>
    </citation>
    <scope>NUCLEOTIDE SEQUENCE [LARGE SCALE GENOMIC DNA]</scope>
    <source>
        <strain evidence="2">Ta-2019</strain>
    </source>
</reference>